<comment type="similarity">
    <text evidence="1">Belongs to the bacterial solute-binding protein 5 family.</text>
</comment>
<dbReference type="Gene3D" id="3.90.76.10">
    <property type="entry name" value="Dipeptide-binding Protein, Domain 1"/>
    <property type="match status" value="1"/>
</dbReference>
<dbReference type="AlphaFoldDB" id="A0A225MS61"/>
<dbReference type="RefSeq" id="WP_088602648.1">
    <property type="nucleotide sequence ID" value="NZ_NJIH01000003.1"/>
</dbReference>
<dbReference type="OrthoDB" id="9801799at2"/>
<dbReference type="InterPro" id="IPR030678">
    <property type="entry name" value="Peptide/Ni-bd"/>
</dbReference>
<evidence type="ECO:0000256" key="3">
    <source>
        <dbReference type="SAM" id="SignalP"/>
    </source>
</evidence>
<dbReference type="InterPro" id="IPR039424">
    <property type="entry name" value="SBP_5"/>
</dbReference>
<name>A0A225MS61_9BURK</name>
<dbReference type="GO" id="GO:0030288">
    <property type="term" value="C:outer membrane-bounded periplasmic space"/>
    <property type="evidence" value="ECO:0007669"/>
    <property type="project" value="UniProtKB-ARBA"/>
</dbReference>
<dbReference type="SUPFAM" id="SSF53850">
    <property type="entry name" value="Periplasmic binding protein-like II"/>
    <property type="match status" value="1"/>
</dbReference>
<proteinExistence type="inferred from homology"/>
<dbReference type="Proteomes" id="UP000214603">
    <property type="component" value="Unassembled WGS sequence"/>
</dbReference>
<dbReference type="Gene3D" id="3.10.105.10">
    <property type="entry name" value="Dipeptide-binding Protein, Domain 3"/>
    <property type="match status" value="1"/>
</dbReference>
<dbReference type="EMBL" id="NJIH01000003">
    <property type="protein sequence ID" value="OWT64068.1"/>
    <property type="molecule type" value="Genomic_DNA"/>
</dbReference>
<evidence type="ECO:0000313" key="6">
    <source>
        <dbReference type="Proteomes" id="UP000214603"/>
    </source>
</evidence>
<feature type="signal peptide" evidence="3">
    <location>
        <begin position="1"/>
        <end position="21"/>
    </location>
</feature>
<evidence type="ECO:0000313" key="5">
    <source>
        <dbReference type="EMBL" id="OWT64068.1"/>
    </source>
</evidence>
<protein>
    <submittedName>
        <fullName evidence="5">Peptide ABC transporter substrate-binding protein</fullName>
    </submittedName>
</protein>
<dbReference type="InterPro" id="IPR000914">
    <property type="entry name" value="SBP_5_dom"/>
</dbReference>
<gene>
    <name evidence="5" type="ORF">CEY11_07185</name>
</gene>
<organism evidence="5 6">
    <name type="scientific">Candidimonas nitroreducens</name>
    <dbReference type="NCBI Taxonomy" id="683354"/>
    <lineage>
        <taxon>Bacteria</taxon>
        <taxon>Pseudomonadati</taxon>
        <taxon>Pseudomonadota</taxon>
        <taxon>Betaproteobacteria</taxon>
        <taxon>Burkholderiales</taxon>
        <taxon>Alcaligenaceae</taxon>
        <taxon>Candidimonas</taxon>
    </lineage>
</organism>
<sequence length="519" mass="56668">MKTPTLLAAAAALALGATAGAATAPSTIRISVTSDIRSSEPGVNRDSNSDAVVMQVVEGLVAYGEDATVRPLLAKSVDISPDGKTYTFKLRVGVKFQNGAPFSSADVLWTWQHDMDPKTGWRCRSAFDGRDGMKVTGVDAPDPHTVVFHLSQANGLFLTSLARVDCGGTGILQQASVKPDGTWDKPIGTGPFAFAEWQRGQYVRLTRYAGYANPPGKSDGYTGSKRPLVDEVRFMVVPDASTAKAALQRGDIDIIDDLPDSDAAVLEKVSGIKVAHAPVLSMSGLLMQTRDPLLSNVKLRQAIAHAIDGKQLVEAVSYGLAQPNNSIVPKASSYYGPVEQKGWAYDPALSRKLLQEAGYKGQTLTLMATKRFPQTYQSAVLLQAMLQAAGINTRLEVMEWAAMLDRYNTGKYQLMSFPYSARMDPALSFDSITGDKNKQPRKVWDNPQAIKLIKEADLDVDHAERQKIFDRLHQMFIADAPMVPLYNPVDIVAYRSDIKGYRPWAVKSARLWEVEKTAK</sequence>
<dbReference type="GO" id="GO:0043190">
    <property type="term" value="C:ATP-binding cassette (ABC) transporter complex"/>
    <property type="evidence" value="ECO:0007669"/>
    <property type="project" value="InterPro"/>
</dbReference>
<feature type="domain" description="Solute-binding protein family 5" evidence="4">
    <location>
        <begin position="68"/>
        <end position="429"/>
    </location>
</feature>
<dbReference type="GO" id="GO:0015833">
    <property type="term" value="P:peptide transport"/>
    <property type="evidence" value="ECO:0007669"/>
    <property type="project" value="TreeGrafter"/>
</dbReference>
<comment type="caution">
    <text evidence="5">The sequence shown here is derived from an EMBL/GenBank/DDBJ whole genome shotgun (WGS) entry which is preliminary data.</text>
</comment>
<keyword evidence="6" id="KW-1185">Reference proteome</keyword>
<dbReference type="PIRSF" id="PIRSF002741">
    <property type="entry name" value="MppA"/>
    <property type="match status" value="1"/>
</dbReference>
<evidence type="ECO:0000256" key="2">
    <source>
        <dbReference type="ARBA" id="ARBA00022729"/>
    </source>
</evidence>
<feature type="chain" id="PRO_5012781915" evidence="3">
    <location>
        <begin position="22"/>
        <end position="519"/>
    </location>
</feature>
<accession>A0A225MS61</accession>
<dbReference type="Pfam" id="PF00496">
    <property type="entry name" value="SBP_bac_5"/>
    <property type="match status" value="1"/>
</dbReference>
<evidence type="ECO:0000259" key="4">
    <source>
        <dbReference type="Pfam" id="PF00496"/>
    </source>
</evidence>
<keyword evidence="2 3" id="KW-0732">Signal</keyword>
<dbReference type="PANTHER" id="PTHR30290">
    <property type="entry name" value="PERIPLASMIC BINDING COMPONENT OF ABC TRANSPORTER"/>
    <property type="match status" value="1"/>
</dbReference>
<dbReference type="Gene3D" id="3.40.190.10">
    <property type="entry name" value="Periplasmic binding protein-like II"/>
    <property type="match status" value="1"/>
</dbReference>
<dbReference type="GO" id="GO:1904680">
    <property type="term" value="F:peptide transmembrane transporter activity"/>
    <property type="evidence" value="ECO:0007669"/>
    <property type="project" value="TreeGrafter"/>
</dbReference>
<evidence type="ECO:0000256" key="1">
    <source>
        <dbReference type="ARBA" id="ARBA00005695"/>
    </source>
</evidence>
<reference evidence="6" key="1">
    <citation type="submission" date="2017-06" db="EMBL/GenBank/DDBJ databases">
        <title>Herbaspirillum phytohormonus sp. nov., isolated from the root nodule of Robinia pseudoacacia in lead-zinc mine.</title>
        <authorList>
            <person name="Fan M."/>
            <person name="Lin Y."/>
        </authorList>
    </citation>
    <scope>NUCLEOTIDE SEQUENCE [LARGE SCALE GENOMIC DNA]</scope>
    <source>
        <strain evidence="6">SC-089</strain>
    </source>
</reference>
<dbReference type="PANTHER" id="PTHR30290:SF38">
    <property type="entry name" value="D,D-DIPEPTIDE-BINDING PERIPLASMIC PROTEIN DDPA-RELATED"/>
    <property type="match status" value="1"/>
</dbReference>